<dbReference type="InterPro" id="IPR012341">
    <property type="entry name" value="6hp_glycosidase-like_sf"/>
</dbReference>
<dbReference type="InterPro" id="IPR045582">
    <property type="entry name" value="Trehalase-like_N"/>
</dbReference>
<dbReference type="GO" id="GO:0005975">
    <property type="term" value="P:carbohydrate metabolic process"/>
    <property type="evidence" value="ECO:0007669"/>
    <property type="project" value="InterPro"/>
</dbReference>
<sequence>MTDYLPIENYGVIGDLRTLALVSTTGSIDFFCFPRFDSPSLFAALLDPQKGGFFCIQADLKRSGTKQLYLPDTNILLTRFLSDDGIAETTDFMPILAGGNRGRIIRRVTVIQGDINFKLECHPRFDYARASHTTERDGNSIVFKPEDGHPPFVLQATIQLEMSEEGVVQTFRLKAGEIAWFVFTEDCAEARKTLVVSELEEDLEKTSQFWRDWIAKSNYTGRWREMVNRSALVLKLLTDREHGSIVAAPTFGLPERIGGGRNWDYRYTWLRDSSFTLYAMMRLGFFEEAAQFQKWIHDRLNYDASQGPLQVLYATDGSQETPEIVLDHLRGYMDSKPVRIGNAAWKQLQLDIYGELLDSVYLAAKYGDGLSIDDWENIKRILRWLAENWNREDEGIWEVRGGRKHFLHSRLMCWVAFDRAIRLGAKRSLSGPYGWMEDARDAITQDIHANFWDEDLQSFVQYKGSKTLDASILLMPLVRFISPSDPRWLSTLAAIERELTVDTLVYRYRDVEGFDGLTGDEGSFTACCFWFIEALARSHQTAKARLLFEKMLGYANHVGLYAEELGASGQHLGNFPQALTHLALISAATYLDRALSGTEPEAWR</sequence>
<dbReference type="OrthoDB" id="3902805at2"/>
<dbReference type="SUPFAM" id="SSF48208">
    <property type="entry name" value="Six-hairpin glycosidases"/>
    <property type="match status" value="1"/>
</dbReference>
<feature type="domain" description="GH15-like" evidence="1">
    <location>
        <begin position="224"/>
        <end position="588"/>
    </location>
</feature>
<proteinExistence type="predicted"/>
<dbReference type="AlphaFoldDB" id="A0A4V2G416"/>
<reference evidence="3 4" key="1">
    <citation type="submission" date="2019-02" db="EMBL/GenBank/DDBJ databases">
        <title>Genomic Encyclopedia of Archaeal and Bacterial Type Strains, Phase II (KMG-II): from individual species to whole genera.</title>
        <authorList>
            <person name="Goeker M."/>
        </authorList>
    </citation>
    <scope>NUCLEOTIDE SEQUENCE [LARGE SCALE GENOMIC DNA]</scope>
    <source>
        <strain evidence="3 4">DSM 18101</strain>
    </source>
</reference>
<dbReference type="Proteomes" id="UP000292958">
    <property type="component" value="Unassembled WGS sequence"/>
</dbReference>
<dbReference type="PANTHER" id="PTHR31616">
    <property type="entry name" value="TREHALASE"/>
    <property type="match status" value="1"/>
</dbReference>
<evidence type="ECO:0000313" key="4">
    <source>
        <dbReference type="Proteomes" id="UP000292958"/>
    </source>
</evidence>
<dbReference type="RefSeq" id="WP_130417336.1">
    <property type="nucleotide sequence ID" value="NZ_SHKW01000001.1"/>
</dbReference>
<gene>
    <name evidence="3" type="ORF">BDD14_0393</name>
</gene>
<protein>
    <submittedName>
        <fullName evidence="3">GH15 family glucan-1,4-alpha-glucosidase</fullName>
    </submittedName>
</protein>
<keyword evidence="4" id="KW-1185">Reference proteome</keyword>
<evidence type="ECO:0000313" key="3">
    <source>
        <dbReference type="EMBL" id="RZU39066.1"/>
    </source>
</evidence>
<dbReference type="Gene3D" id="1.50.10.10">
    <property type="match status" value="1"/>
</dbReference>
<evidence type="ECO:0000259" key="2">
    <source>
        <dbReference type="Pfam" id="PF19291"/>
    </source>
</evidence>
<dbReference type="GO" id="GO:0004553">
    <property type="term" value="F:hydrolase activity, hydrolyzing O-glycosyl compounds"/>
    <property type="evidence" value="ECO:0007669"/>
    <property type="project" value="TreeGrafter"/>
</dbReference>
<evidence type="ECO:0000259" key="1">
    <source>
        <dbReference type="Pfam" id="PF00723"/>
    </source>
</evidence>
<organism evidence="3 4">
    <name type="scientific">Edaphobacter modestus</name>
    <dbReference type="NCBI Taxonomy" id="388466"/>
    <lineage>
        <taxon>Bacteria</taxon>
        <taxon>Pseudomonadati</taxon>
        <taxon>Acidobacteriota</taxon>
        <taxon>Terriglobia</taxon>
        <taxon>Terriglobales</taxon>
        <taxon>Acidobacteriaceae</taxon>
        <taxon>Edaphobacter</taxon>
    </lineage>
</organism>
<dbReference type="InterPro" id="IPR011613">
    <property type="entry name" value="GH15-like"/>
</dbReference>
<dbReference type="Pfam" id="PF00723">
    <property type="entry name" value="Glyco_hydro_15"/>
    <property type="match status" value="1"/>
</dbReference>
<feature type="domain" description="Trehalase-like N-terminal" evidence="2">
    <location>
        <begin position="5"/>
        <end position="171"/>
    </location>
</feature>
<comment type="caution">
    <text evidence="3">The sequence shown here is derived from an EMBL/GenBank/DDBJ whole genome shotgun (WGS) entry which is preliminary data.</text>
</comment>
<accession>A0A4V2G416</accession>
<dbReference type="PANTHER" id="PTHR31616:SF0">
    <property type="entry name" value="GLUCAN 1,4-ALPHA-GLUCOSIDASE"/>
    <property type="match status" value="1"/>
</dbReference>
<dbReference type="Pfam" id="PF19291">
    <property type="entry name" value="TREH_N"/>
    <property type="match status" value="1"/>
</dbReference>
<name>A0A4V2G416_9BACT</name>
<dbReference type="InterPro" id="IPR008928">
    <property type="entry name" value="6-hairpin_glycosidase_sf"/>
</dbReference>
<dbReference type="EMBL" id="SHKW01000001">
    <property type="protein sequence ID" value="RZU39066.1"/>
    <property type="molecule type" value="Genomic_DNA"/>
</dbReference>